<comment type="catalytic activity">
    <reaction evidence="8 9">
        <text>(1S,2R)-1-C-(indol-3-yl)glycerol 3-phosphate + L-serine = D-glyceraldehyde 3-phosphate + L-tryptophan + H2O</text>
        <dbReference type="Rhea" id="RHEA:10532"/>
        <dbReference type="ChEBI" id="CHEBI:15377"/>
        <dbReference type="ChEBI" id="CHEBI:33384"/>
        <dbReference type="ChEBI" id="CHEBI:57912"/>
        <dbReference type="ChEBI" id="CHEBI:58866"/>
        <dbReference type="ChEBI" id="CHEBI:59776"/>
        <dbReference type="EC" id="4.2.1.20"/>
    </reaction>
</comment>
<dbReference type="RefSeq" id="WP_266086147.1">
    <property type="nucleotide sequence ID" value="NZ_RKLV01000002.1"/>
</dbReference>
<keyword evidence="5 9" id="KW-0822">Tryptophan biosynthesis</keyword>
<evidence type="ECO:0000256" key="9">
    <source>
        <dbReference type="HAMAP-Rule" id="MF_00131"/>
    </source>
</evidence>
<reference evidence="11" key="1">
    <citation type="submission" date="2022-09" db="EMBL/GenBank/DDBJ databases">
        <title>Haloadaptaus new haloarchaeum isolated from saline soil.</title>
        <authorList>
            <person name="Duran-Viseras A."/>
            <person name="Sanchez-Porro C."/>
            <person name="Ventosa A."/>
        </authorList>
    </citation>
    <scope>NUCLEOTIDE SEQUENCE</scope>
    <source>
        <strain evidence="11">F3-133</strain>
    </source>
</reference>
<dbReference type="GO" id="GO:0004834">
    <property type="term" value="F:tryptophan synthase activity"/>
    <property type="evidence" value="ECO:0007669"/>
    <property type="project" value="UniProtKB-UniRule"/>
</dbReference>
<dbReference type="AlphaFoldDB" id="A0A9Q4C4V6"/>
<evidence type="ECO:0000256" key="4">
    <source>
        <dbReference type="ARBA" id="ARBA00022605"/>
    </source>
</evidence>
<dbReference type="NCBIfam" id="TIGR00262">
    <property type="entry name" value="trpA"/>
    <property type="match status" value="1"/>
</dbReference>
<dbReference type="PANTHER" id="PTHR43406:SF1">
    <property type="entry name" value="TRYPTOPHAN SYNTHASE ALPHA CHAIN, CHLOROPLASTIC"/>
    <property type="match status" value="1"/>
</dbReference>
<dbReference type="Gene3D" id="3.20.20.70">
    <property type="entry name" value="Aldolase class I"/>
    <property type="match status" value="1"/>
</dbReference>
<organism evidence="11 12">
    <name type="scientific">Halorutilus salinus</name>
    <dbReference type="NCBI Taxonomy" id="2487751"/>
    <lineage>
        <taxon>Archaea</taxon>
        <taxon>Methanobacteriati</taxon>
        <taxon>Methanobacteriota</taxon>
        <taxon>Stenosarchaea group</taxon>
        <taxon>Halobacteria</taxon>
        <taxon>Halorutilales</taxon>
        <taxon>Halorutilaceae</taxon>
        <taxon>Halorutilus</taxon>
    </lineage>
</organism>
<dbReference type="Pfam" id="PF00290">
    <property type="entry name" value="Trp_syntA"/>
    <property type="match status" value="1"/>
</dbReference>
<keyword evidence="6 9" id="KW-0057">Aromatic amino acid biosynthesis</keyword>
<evidence type="ECO:0000313" key="12">
    <source>
        <dbReference type="Proteomes" id="UP001149411"/>
    </source>
</evidence>
<evidence type="ECO:0000256" key="1">
    <source>
        <dbReference type="ARBA" id="ARBA00003365"/>
    </source>
</evidence>
<dbReference type="HAMAP" id="MF_00131">
    <property type="entry name" value="Trp_synth_alpha"/>
    <property type="match status" value="1"/>
</dbReference>
<comment type="subunit">
    <text evidence="3 9">Tetramer of two alpha and two beta chains.</text>
</comment>
<dbReference type="InterPro" id="IPR013785">
    <property type="entry name" value="Aldolase_TIM"/>
</dbReference>
<dbReference type="CDD" id="cd04724">
    <property type="entry name" value="Tryptophan_synthase_alpha"/>
    <property type="match status" value="1"/>
</dbReference>
<dbReference type="InterPro" id="IPR011060">
    <property type="entry name" value="RibuloseP-bd_barrel"/>
</dbReference>
<dbReference type="SUPFAM" id="SSF51366">
    <property type="entry name" value="Ribulose-phoshate binding barrel"/>
    <property type="match status" value="1"/>
</dbReference>
<dbReference type="EC" id="4.2.1.20" evidence="9"/>
<evidence type="ECO:0000313" key="11">
    <source>
        <dbReference type="EMBL" id="MCX2818356.1"/>
    </source>
</evidence>
<keyword evidence="4 9" id="KW-0028">Amino-acid biosynthesis</keyword>
<sequence length="261" mass="27964">MLELPDEPALIPYFVAGYPSVESTPDAIEAFGEGGADVVEVGLPFSEPIADGPTIQNAITRALQNGMTPDVYFDKIGEADVDIPLVCMTYYNLIMKRGVDKFVRDCKSVGIEGIIVPDLPVDESDALYEACEEHGVSLVFIVAPTTTDDRLERIMERVSGFVYVQARLGTTGARDDVSGATYDVLRRVEGYDVPKAVGFGVSKGEHAREIVRGGADAVVAGSVFVEGMEDGIEEIGQKARELKQGALEGGQEAPKSDESNV</sequence>
<evidence type="ECO:0000256" key="5">
    <source>
        <dbReference type="ARBA" id="ARBA00022822"/>
    </source>
</evidence>
<evidence type="ECO:0000256" key="8">
    <source>
        <dbReference type="ARBA" id="ARBA00049047"/>
    </source>
</evidence>
<accession>A0A9Q4C4V6</accession>
<dbReference type="InterPro" id="IPR018204">
    <property type="entry name" value="Trp_synthase_alpha_AS"/>
</dbReference>
<keyword evidence="12" id="KW-1185">Reference proteome</keyword>
<proteinExistence type="inferred from homology"/>
<keyword evidence="7 9" id="KW-0456">Lyase</keyword>
<evidence type="ECO:0000256" key="3">
    <source>
        <dbReference type="ARBA" id="ARBA00011270"/>
    </source>
</evidence>
<protein>
    <recommendedName>
        <fullName evidence="9">Tryptophan synthase alpha chain</fullName>
        <ecNumber evidence="9">4.2.1.20</ecNumber>
    </recommendedName>
</protein>
<evidence type="ECO:0000256" key="7">
    <source>
        <dbReference type="ARBA" id="ARBA00023239"/>
    </source>
</evidence>
<dbReference type="GO" id="GO:0005829">
    <property type="term" value="C:cytosol"/>
    <property type="evidence" value="ECO:0007669"/>
    <property type="project" value="TreeGrafter"/>
</dbReference>
<gene>
    <name evidence="9 11" type="primary">trpA</name>
    <name evidence="11" type="ORF">EGH25_03190</name>
</gene>
<evidence type="ECO:0000256" key="6">
    <source>
        <dbReference type="ARBA" id="ARBA00023141"/>
    </source>
</evidence>
<dbReference type="PANTHER" id="PTHR43406">
    <property type="entry name" value="TRYPTOPHAN SYNTHASE, ALPHA CHAIN"/>
    <property type="match status" value="1"/>
</dbReference>
<feature type="active site" description="Proton acceptor" evidence="9">
    <location>
        <position position="51"/>
    </location>
</feature>
<evidence type="ECO:0000256" key="2">
    <source>
        <dbReference type="ARBA" id="ARBA00004733"/>
    </source>
</evidence>
<feature type="active site" description="Proton acceptor" evidence="9">
    <location>
        <position position="40"/>
    </location>
</feature>
<dbReference type="Proteomes" id="UP001149411">
    <property type="component" value="Unassembled WGS sequence"/>
</dbReference>
<dbReference type="InterPro" id="IPR002028">
    <property type="entry name" value="Trp_synthase_suA"/>
</dbReference>
<comment type="function">
    <text evidence="1 9">The alpha subunit is responsible for the aldol cleavage of indoleglycerol phosphate to indole and glyceraldehyde 3-phosphate.</text>
</comment>
<dbReference type="EMBL" id="RKLV01000002">
    <property type="protein sequence ID" value="MCX2818356.1"/>
    <property type="molecule type" value="Genomic_DNA"/>
</dbReference>
<dbReference type="PROSITE" id="PS00167">
    <property type="entry name" value="TRP_SYNTHASE_ALPHA"/>
    <property type="match status" value="1"/>
</dbReference>
<evidence type="ECO:0000256" key="10">
    <source>
        <dbReference type="RuleBase" id="RU003662"/>
    </source>
</evidence>
<comment type="caution">
    <text evidence="11">The sequence shown here is derived from an EMBL/GenBank/DDBJ whole genome shotgun (WGS) entry which is preliminary data.</text>
</comment>
<name>A0A9Q4C4V6_9EURY</name>
<comment type="similarity">
    <text evidence="9 10">Belongs to the TrpA family.</text>
</comment>
<dbReference type="FunFam" id="3.20.20.70:FF:000037">
    <property type="entry name" value="Tryptophan synthase alpha chain"/>
    <property type="match status" value="1"/>
</dbReference>
<comment type="pathway">
    <text evidence="2 9">Amino-acid biosynthesis; L-tryptophan biosynthesis; L-tryptophan from chorismate: step 5/5.</text>
</comment>